<dbReference type="InterPro" id="IPR041698">
    <property type="entry name" value="Methyltransf_25"/>
</dbReference>
<dbReference type="GO" id="GO:0008168">
    <property type="term" value="F:methyltransferase activity"/>
    <property type="evidence" value="ECO:0007669"/>
    <property type="project" value="UniProtKB-KW"/>
</dbReference>
<dbReference type="GO" id="GO:0032259">
    <property type="term" value="P:methylation"/>
    <property type="evidence" value="ECO:0007669"/>
    <property type="project" value="UniProtKB-KW"/>
</dbReference>
<dbReference type="InterPro" id="IPR029063">
    <property type="entry name" value="SAM-dependent_MTases_sf"/>
</dbReference>
<gene>
    <name evidence="2" type="ORF">BG454_01425</name>
</gene>
<evidence type="ECO:0000259" key="1">
    <source>
        <dbReference type="Pfam" id="PF13649"/>
    </source>
</evidence>
<feature type="domain" description="Methyltransferase" evidence="1">
    <location>
        <begin position="37"/>
        <end position="121"/>
    </location>
</feature>
<dbReference type="CDD" id="cd02440">
    <property type="entry name" value="AdoMet_MTases"/>
    <property type="match status" value="1"/>
</dbReference>
<organism evidence="2 3">
    <name type="scientific">Roseinatronobacter bogoriensis subsp. barguzinensis</name>
    <dbReference type="NCBI Taxonomy" id="441209"/>
    <lineage>
        <taxon>Bacteria</taxon>
        <taxon>Pseudomonadati</taxon>
        <taxon>Pseudomonadota</taxon>
        <taxon>Alphaproteobacteria</taxon>
        <taxon>Rhodobacterales</taxon>
        <taxon>Paracoccaceae</taxon>
        <taxon>Roseinatronobacter</taxon>
    </lineage>
</organism>
<dbReference type="RefSeq" id="WP_071480002.1">
    <property type="nucleotide sequence ID" value="NZ_CP024899.1"/>
</dbReference>
<dbReference type="Gene3D" id="3.40.50.150">
    <property type="entry name" value="Vaccinia Virus protein VP39"/>
    <property type="match status" value="1"/>
</dbReference>
<keyword evidence="3" id="KW-1185">Reference proteome</keyword>
<accession>A0A2K8KAD7</accession>
<proteinExistence type="predicted"/>
<evidence type="ECO:0000313" key="2">
    <source>
        <dbReference type="EMBL" id="ATX64655.1"/>
    </source>
</evidence>
<dbReference type="KEGG" id="rbg:BG454_01425"/>
<sequence>MGFSADWLALREPADLAARDAALLRHAAKLAGPEPLIVDLGCGTGATRRAMAQHLPKGARWRFVDNDPDLLAHVAAGSDQYTEVVKADLAAIDSLPLDGATLVTASALLDLVSEGWIHALAARLRTPFYAALSYDGVMRWAPDDPDDRAITDAFNHHQQSDKGLGPALGPKAAARATQVFSAAGFIVQQAQSPWQLGPKMTDLQQALTSGIAQAAASAGSSCAEDWGQKRHDAASNTQCVIGHLDILAIPKRTHNEVVHAIR</sequence>
<dbReference type="Proteomes" id="UP000228948">
    <property type="component" value="Chromosome"/>
</dbReference>
<dbReference type="AlphaFoldDB" id="A0A2K8KAD7"/>
<dbReference type="STRING" id="441209.GCA_001870665_00950"/>
<dbReference type="SUPFAM" id="SSF53335">
    <property type="entry name" value="S-adenosyl-L-methionine-dependent methyltransferases"/>
    <property type="match status" value="1"/>
</dbReference>
<dbReference type="EMBL" id="CP024899">
    <property type="protein sequence ID" value="ATX64655.1"/>
    <property type="molecule type" value="Genomic_DNA"/>
</dbReference>
<keyword evidence="2" id="KW-0489">Methyltransferase</keyword>
<protein>
    <submittedName>
        <fullName evidence="2">Class I SAM-dependent methyltransferase</fullName>
    </submittedName>
</protein>
<dbReference type="OrthoDB" id="7273451at2"/>
<name>A0A2K8KAD7_9RHOB</name>
<keyword evidence="2" id="KW-0808">Transferase</keyword>
<reference evidence="2 3" key="1">
    <citation type="submission" date="2017-11" db="EMBL/GenBank/DDBJ databases">
        <title>Revised Sequence and Annotation of the Rhodobaca barguzinensis strain alga05 Genome.</title>
        <authorList>
            <person name="Kopejtka K."/>
            <person name="Tomasch J.M."/>
            <person name="Bunk B."/>
            <person name="Koblizek M."/>
        </authorList>
    </citation>
    <scope>NUCLEOTIDE SEQUENCE [LARGE SCALE GENOMIC DNA]</scope>
    <source>
        <strain evidence="3">alga05</strain>
    </source>
</reference>
<evidence type="ECO:0000313" key="3">
    <source>
        <dbReference type="Proteomes" id="UP000228948"/>
    </source>
</evidence>
<dbReference type="Pfam" id="PF13649">
    <property type="entry name" value="Methyltransf_25"/>
    <property type="match status" value="1"/>
</dbReference>